<dbReference type="Proteomes" id="UP000005580">
    <property type="component" value="Unassembled WGS sequence"/>
</dbReference>
<evidence type="ECO:0000313" key="3">
    <source>
        <dbReference type="Proteomes" id="UP000005580"/>
    </source>
</evidence>
<keyword evidence="1" id="KW-1133">Transmembrane helix</keyword>
<feature type="transmembrane region" description="Helical" evidence="1">
    <location>
        <begin position="154"/>
        <end position="173"/>
    </location>
</feature>
<dbReference type="HOGENOM" id="CLU_1234120_0_0_10"/>
<proteinExistence type="predicted"/>
<dbReference type="STRING" id="28134.SAMN05444288_1549"/>
<feature type="transmembrane region" description="Helical" evidence="1">
    <location>
        <begin position="55"/>
        <end position="73"/>
    </location>
</feature>
<keyword evidence="3" id="KW-1185">Reference proteome</keyword>
<feature type="transmembrane region" description="Helical" evidence="1">
    <location>
        <begin position="85"/>
        <end position="108"/>
    </location>
</feature>
<reference evidence="2" key="1">
    <citation type="submission" date="2011-01" db="EMBL/GenBank/DDBJ databases">
        <authorList>
            <person name="Muzny D."/>
            <person name="Qin X."/>
            <person name="Buhay C."/>
            <person name="Dugan-Rocha S."/>
            <person name="Ding Y."/>
            <person name="Chen G."/>
            <person name="Hawes A."/>
            <person name="Holder M."/>
            <person name="Jhangiani S."/>
            <person name="Johnson A."/>
            <person name="Khan Z."/>
            <person name="Li Z."/>
            <person name="Liu W."/>
            <person name="Liu X."/>
            <person name="Perez L."/>
            <person name="Shen H."/>
            <person name="Wang Q."/>
            <person name="Watt J."/>
            <person name="Xi L."/>
            <person name="Xin Y."/>
            <person name="Zhou J."/>
            <person name="Deng J."/>
            <person name="Jiang H."/>
            <person name="Liu Y."/>
            <person name="Qu J."/>
            <person name="Song X.-Z."/>
            <person name="Zhang L."/>
            <person name="Villasana D."/>
            <person name="Johnson A."/>
            <person name="Liu J."/>
            <person name="Liyanage D."/>
            <person name="Lorensuhewa L."/>
            <person name="Robinson T."/>
            <person name="Song A."/>
            <person name="Song B.-B."/>
            <person name="Dinh H."/>
            <person name="Thornton R."/>
            <person name="Coyle M."/>
            <person name="Francisco L."/>
            <person name="Jackson L."/>
            <person name="Javaid M."/>
            <person name="Korchina V."/>
            <person name="Kovar C."/>
            <person name="Mata R."/>
            <person name="Mathew T."/>
            <person name="Ngo R."/>
            <person name="Nguyen L."/>
            <person name="Nguyen N."/>
            <person name="Okwuonu G."/>
            <person name="Ongeri F."/>
            <person name="Pham C."/>
            <person name="Simmons D."/>
            <person name="Wilczek-Boney K."/>
            <person name="Hale W."/>
            <person name="Jakkamsetti A."/>
            <person name="Pham P."/>
            <person name="Ruth R."/>
            <person name="San Lucas F."/>
            <person name="Warren J."/>
            <person name="Zhang J."/>
            <person name="Zhao Z."/>
            <person name="Zhou C."/>
            <person name="Zhu D."/>
            <person name="Lee S."/>
            <person name="Bess C."/>
            <person name="Blankenburg K."/>
            <person name="Forbes L."/>
            <person name="Fu Q."/>
            <person name="Gubbala S."/>
            <person name="Hirani K."/>
            <person name="Jayaseelan J.C."/>
            <person name="Lara F."/>
            <person name="Munidasa M."/>
            <person name="Palculict T."/>
            <person name="Patil S."/>
            <person name="Pu L.-L."/>
            <person name="Saada N."/>
            <person name="Tang L."/>
            <person name="Weissenberger G."/>
            <person name="Zhu Y."/>
            <person name="Hemphill L."/>
            <person name="Shang Y."/>
            <person name="Youmans B."/>
            <person name="Ayvaz T."/>
            <person name="Ross M."/>
            <person name="Santibanez J."/>
            <person name="Aqrawi P."/>
            <person name="Gross S."/>
            <person name="Joshi V."/>
            <person name="Fowler G."/>
            <person name="Nazareth L."/>
            <person name="Reid J."/>
            <person name="Worley K."/>
            <person name="Petrosino J."/>
            <person name="Highlander S."/>
            <person name="Gibbs R."/>
        </authorList>
    </citation>
    <scope>NUCLEOTIDE SEQUENCE [LARGE SCALE GENOMIC DNA]</scope>
    <source>
        <strain evidence="2">ATCC 33269</strain>
    </source>
</reference>
<protein>
    <submittedName>
        <fullName evidence="2">Uncharacterized protein</fullName>
    </submittedName>
</protein>
<organism evidence="2 3">
    <name type="scientific">Hoylesella oralis ATCC 33269</name>
    <dbReference type="NCBI Taxonomy" id="873533"/>
    <lineage>
        <taxon>Bacteria</taxon>
        <taxon>Pseudomonadati</taxon>
        <taxon>Bacteroidota</taxon>
        <taxon>Bacteroidia</taxon>
        <taxon>Bacteroidales</taxon>
        <taxon>Prevotellaceae</taxon>
        <taxon>Hoylesella</taxon>
    </lineage>
</organism>
<sequence>MTHFTVNQKQDKQFRLWLILSLVTFVLSNYPAPDAIPITGYNGYYVLVELILSPAVRYTVLLINTIMWLWMLYQLQKNSTSISNTLSNLWLAMGALYVLRTVFMHISYIHSFSNSFGLNIIIQALNFIYCIIQIWIGCILTFRHSGRIRQLGIAFLLCSIALTPIVLLIMFFTDQLQDYLLVLLRWLQMLFNAYLLICMRRVFKVEVSYTAPITATSETDNQDS</sequence>
<dbReference type="EMBL" id="AEPE02000004">
    <property type="protein sequence ID" value="EFZ37274.1"/>
    <property type="molecule type" value="Genomic_DNA"/>
</dbReference>
<dbReference type="AlphaFoldDB" id="E7RQ81"/>
<keyword evidence="1" id="KW-0472">Membrane</keyword>
<evidence type="ECO:0000313" key="2">
    <source>
        <dbReference type="EMBL" id="EFZ37274.1"/>
    </source>
</evidence>
<dbReference type="RefSeq" id="WP_004368626.1">
    <property type="nucleotide sequence ID" value="NZ_GL833118.1"/>
</dbReference>
<gene>
    <name evidence="2" type="ORF">HMPREF0663_11332</name>
</gene>
<name>E7RQ81_9BACT</name>
<accession>E7RQ81</accession>
<feature type="transmembrane region" description="Helical" evidence="1">
    <location>
        <begin position="120"/>
        <end position="142"/>
    </location>
</feature>
<feature type="transmembrane region" description="Helical" evidence="1">
    <location>
        <begin position="179"/>
        <end position="197"/>
    </location>
</feature>
<evidence type="ECO:0000256" key="1">
    <source>
        <dbReference type="SAM" id="Phobius"/>
    </source>
</evidence>
<comment type="caution">
    <text evidence="2">The sequence shown here is derived from an EMBL/GenBank/DDBJ whole genome shotgun (WGS) entry which is preliminary data.</text>
</comment>
<keyword evidence="1" id="KW-0812">Transmembrane</keyword>